<accession>A0A6C0B8P1</accession>
<sequence>MKSVIVYKLPIPNEVVDHLCSFIYYRVDETISRNKTKYNSVICDLFFTVRIERGVHYYDWNYSFNQCYSTVFIYNVQCNFDIQIYMCCKCGNYTHPTRKCKCMKLKYVI</sequence>
<reference evidence="1" key="1">
    <citation type="journal article" date="2020" name="Nature">
        <title>Giant virus diversity and host interactions through global metagenomics.</title>
        <authorList>
            <person name="Schulz F."/>
            <person name="Roux S."/>
            <person name="Paez-Espino D."/>
            <person name="Jungbluth S."/>
            <person name="Walsh D.A."/>
            <person name="Denef V.J."/>
            <person name="McMahon K.D."/>
            <person name="Konstantinidis K.T."/>
            <person name="Eloe-Fadrosh E.A."/>
            <person name="Kyrpides N.C."/>
            <person name="Woyke T."/>
        </authorList>
    </citation>
    <scope>NUCLEOTIDE SEQUENCE</scope>
    <source>
        <strain evidence="1">GVMAG-M-3300010158-55</strain>
    </source>
</reference>
<organism evidence="1">
    <name type="scientific">viral metagenome</name>
    <dbReference type="NCBI Taxonomy" id="1070528"/>
    <lineage>
        <taxon>unclassified sequences</taxon>
        <taxon>metagenomes</taxon>
        <taxon>organismal metagenomes</taxon>
    </lineage>
</organism>
<evidence type="ECO:0000313" key="1">
    <source>
        <dbReference type="EMBL" id="QHS88224.1"/>
    </source>
</evidence>
<dbReference type="EMBL" id="MN739094">
    <property type="protein sequence ID" value="QHS88224.1"/>
    <property type="molecule type" value="Genomic_DNA"/>
</dbReference>
<proteinExistence type="predicted"/>
<name>A0A6C0B8P1_9ZZZZ</name>
<protein>
    <submittedName>
        <fullName evidence="1">Uncharacterized protein</fullName>
    </submittedName>
</protein>
<dbReference type="AlphaFoldDB" id="A0A6C0B8P1"/>